<evidence type="ECO:0000313" key="1">
    <source>
        <dbReference type="EMBL" id="QHU20185.1"/>
    </source>
</evidence>
<sequence length="267" mass="30849">MAAYYNVSPTKILSTDASALINVNALPTYTMIRTGVQGLGSCYLHALFTDINGKEFRSLSIPQRDALIHECRRKFAVGLTLQDYTKLLDGELAKLEVFKMLQKNWLRLYTEVYSDEVKKKYGHNIFNLLSEIHTKIKNLVNIDMEIEKLDPILRKDTKNILEVILKKTHSKFQMRLAEPSEYIDQYFTKYIDDKLGVNVIFLKPNGDLWISSRQDCDEMKSNNRPFILVYYLDSKHFEAIGRINANGQLESYFPTNDPMIAQLLSTC</sequence>
<organism evidence="1">
    <name type="scientific">viral metagenome</name>
    <dbReference type="NCBI Taxonomy" id="1070528"/>
    <lineage>
        <taxon>unclassified sequences</taxon>
        <taxon>metagenomes</taxon>
        <taxon>organismal metagenomes</taxon>
    </lineage>
</organism>
<dbReference type="EMBL" id="MN740963">
    <property type="protein sequence ID" value="QHU20185.1"/>
    <property type="molecule type" value="Genomic_DNA"/>
</dbReference>
<name>A0A6C0KQA6_9ZZZZ</name>
<proteinExistence type="predicted"/>
<dbReference type="AlphaFoldDB" id="A0A6C0KQA6"/>
<reference evidence="1" key="1">
    <citation type="journal article" date="2020" name="Nature">
        <title>Giant virus diversity and host interactions through global metagenomics.</title>
        <authorList>
            <person name="Schulz F."/>
            <person name="Roux S."/>
            <person name="Paez-Espino D."/>
            <person name="Jungbluth S."/>
            <person name="Walsh D.A."/>
            <person name="Denef V.J."/>
            <person name="McMahon K.D."/>
            <person name="Konstantinidis K.T."/>
            <person name="Eloe-Fadrosh E.A."/>
            <person name="Kyrpides N.C."/>
            <person name="Woyke T."/>
        </authorList>
    </citation>
    <scope>NUCLEOTIDE SEQUENCE</scope>
    <source>
        <strain evidence="1">GVMAG-S-3300013014-136</strain>
    </source>
</reference>
<protein>
    <submittedName>
        <fullName evidence="1">Uncharacterized protein</fullName>
    </submittedName>
</protein>
<accession>A0A6C0KQA6</accession>